<gene>
    <name evidence="1" type="ORF">HPB50_024950</name>
</gene>
<evidence type="ECO:0000313" key="1">
    <source>
        <dbReference type="EMBL" id="KAH6948513.1"/>
    </source>
</evidence>
<comment type="caution">
    <text evidence="1">The sequence shown here is derived from an EMBL/GenBank/DDBJ whole genome shotgun (WGS) entry which is preliminary data.</text>
</comment>
<organism evidence="1 2">
    <name type="scientific">Hyalomma asiaticum</name>
    <name type="common">Tick</name>
    <dbReference type="NCBI Taxonomy" id="266040"/>
    <lineage>
        <taxon>Eukaryota</taxon>
        <taxon>Metazoa</taxon>
        <taxon>Ecdysozoa</taxon>
        <taxon>Arthropoda</taxon>
        <taxon>Chelicerata</taxon>
        <taxon>Arachnida</taxon>
        <taxon>Acari</taxon>
        <taxon>Parasitiformes</taxon>
        <taxon>Ixodida</taxon>
        <taxon>Ixodoidea</taxon>
        <taxon>Ixodidae</taxon>
        <taxon>Hyalomminae</taxon>
        <taxon>Hyalomma</taxon>
    </lineage>
</organism>
<keyword evidence="2" id="KW-1185">Reference proteome</keyword>
<reference evidence="1" key="1">
    <citation type="submission" date="2020-05" db="EMBL/GenBank/DDBJ databases">
        <title>Large-scale comparative analyses of tick genomes elucidate their genetic diversity and vector capacities.</title>
        <authorList>
            <person name="Jia N."/>
            <person name="Wang J."/>
            <person name="Shi W."/>
            <person name="Du L."/>
            <person name="Sun Y."/>
            <person name="Zhan W."/>
            <person name="Jiang J."/>
            <person name="Wang Q."/>
            <person name="Zhang B."/>
            <person name="Ji P."/>
            <person name="Sakyi L.B."/>
            <person name="Cui X."/>
            <person name="Yuan T."/>
            <person name="Jiang B."/>
            <person name="Yang W."/>
            <person name="Lam T.T.-Y."/>
            <person name="Chang Q."/>
            <person name="Ding S."/>
            <person name="Wang X."/>
            <person name="Zhu J."/>
            <person name="Ruan X."/>
            <person name="Zhao L."/>
            <person name="Wei J."/>
            <person name="Que T."/>
            <person name="Du C."/>
            <person name="Cheng J."/>
            <person name="Dai P."/>
            <person name="Han X."/>
            <person name="Huang E."/>
            <person name="Gao Y."/>
            <person name="Liu J."/>
            <person name="Shao H."/>
            <person name="Ye R."/>
            <person name="Li L."/>
            <person name="Wei W."/>
            <person name="Wang X."/>
            <person name="Wang C."/>
            <person name="Yang T."/>
            <person name="Huo Q."/>
            <person name="Li W."/>
            <person name="Guo W."/>
            <person name="Chen H."/>
            <person name="Zhou L."/>
            <person name="Ni X."/>
            <person name="Tian J."/>
            <person name="Zhou Y."/>
            <person name="Sheng Y."/>
            <person name="Liu T."/>
            <person name="Pan Y."/>
            <person name="Xia L."/>
            <person name="Li J."/>
            <person name="Zhao F."/>
            <person name="Cao W."/>
        </authorList>
    </citation>
    <scope>NUCLEOTIDE SEQUENCE</scope>
    <source>
        <strain evidence="1">Hyas-2018</strain>
    </source>
</reference>
<sequence length="91" mass="9986">MAGACSYGPLLASRHMSEVDEGESGMGEATCAPGLPLQKKALCFDGALYLRGRRWQGFWTFRPTEAFGRMWKGELVRQSPGSIESRICSAQ</sequence>
<accession>A0ACB7TQR4</accession>
<proteinExistence type="predicted"/>
<name>A0ACB7TQR4_HYAAI</name>
<protein>
    <submittedName>
        <fullName evidence="1">Uncharacterized protein</fullName>
    </submittedName>
</protein>
<evidence type="ECO:0000313" key="2">
    <source>
        <dbReference type="Proteomes" id="UP000821845"/>
    </source>
</evidence>
<dbReference type="EMBL" id="CM023481">
    <property type="protein sequence ID" value="KAH6948513.1"/>
    <property type="molecule type" value="Genomic_DNA"/>
</dbReference>
<dbReference type="Proteomes" id="UP000821845">
    <property type="component" value="Chromosome 1"/>
</dbReference>